<protein>
    <recommendedName>
        <fullName evidence="6">SAP domain-containing protein</fullName>
    </recommendedName>
</protein>
<proteinExistence type="predicted"/>
<name>A0A1E7FL76_9STRA</name>
<feature type="domain" description="NYN" evidence="2">
    <location>
        <begin position="202"/>
        <end position="299"/>
    </location>
</feature>
<feature type="domain" description="SAP" evidence="3">
    <location>
        <begin position="537"/>
        <end position="572"/>
    </location>
</feature>
<feature type="compositionally biased region" description="Low complexity" evidence="1">
    <location>
        <begin position="337"/>
        <end position="349"/>
    </location>
</feature>
<evidence type="ECO:0000313" key="5">
    <source>
        <dbReference type="Proteomes" id="UP000095751"/>
    </source>
</evidence>
<dbReference type="Gene3D" id="1.10.720.30">
    <property type="entry name" value="SAP domain"/>
    <property type="match status" value="1"/>
</dbReference>
<dbReference type="InterPro" id="IPR047140">
    <property type="entry name" value="LabA"/>
</dbReference>
<dbReference type="AlphaFoldDB" id="A0A1E7FL76"/>
<evidence type="ECO:0000256" key="1">
    <source>
        <dbReference type="SAM" id="MobiDB-lite"/>
    </source>
</evidence>
<dbReference type="OrthoDB" id="445357at2759"/>
<evidence type="ECO:0000259" key="3">
    <source>
        <dbReference type="Pfam" id="PF02037"/>
    </source>
</evidence>
<evidence type="ECO:0000313" key="4">
    <source>
        <dbReference type="EMBL" id="OEU18815.1"/>
    </source>
</evidence>
<dbReference type="InterPro" id="IPR021139">
    <property type="entry name" value="NYN"/>
</dbReference>
<dbReference type="GO" id="GO:0004540">
    <property type="term" value="F:RNA nuclease activity"/>
    <property type="evidence" value="ECO:0007669"/>
    <property type="project" value="InterPro"/>
</dbReference>
<dbReference type="KEGG" id="fcy:FRACYDRAFT_237096"/>
<dbReference type="EMBL" id="KV784356">
    <property type="protein sequence ID" value="OEU18815.1"/>
    <property type="molecule type" value="Genomic_DNA"/>
</dbReference>
<keyword evidence="5" id="KW-1185">Reference proteome</keyword>
<dbReference type="Proteomes" id="UP000095751">
    <property type="component" value="Unassembled WGS sequence"/>
</dbReference>
<dbReference type="Pfam" id="PF01936">
    <property type="entry name" value="NYN"/>
    <property type="match status" value="1"/>
</dbReference>
<accession>A0A1E7FL76</accession>
<feature type="region of interest" description="Disordered" evidence="1">
    <location>
        <begin position="334"/>
        <end position="367"/>
    </location>
</feature>
<dbReference type="CDD" id="cd18722">
    <property type="entry name" value="PIN_NicB-like"/>
    <property type="match status" value="1"/>
</dbReference>
<dbReference type="InterPro" id="IPR036361">
    <property type="entry name" value="SAP_dom_sf"/>
</dbReference>
<dbReference type="PANTHER" id="PTHR35458:SF8">
    <property type="entry name" value="SLR0650 PROTEIN"/>
    <property type="match status" value="1"/>
</dbReference>
<evidence type="ECO:0000259" key="2">
    <source>
        <dbReference type="Pfam" id="PF01936"/>
    </source>
</evidence>
<gene>
    <name evidence="4" type="ORF">FRACYDRAFT_237096</name>
</gene>
<organism evidence="4 5">
    <name type="scientific">Fragilariopsis cylindrus CCMP1102</name>
    <dbReference type="NCBI Taxonomy" id="635003"/>
    <lineage>
        <taxon>Eukaryota</taxon>
        <taxon>Sar</taxon>
        <taxon>Stramenopiles</taxon>
        <taxon>Ochrophyta</taxon>
        <taxon>Bacillariophyta</taxon>
        <taxon>Bacillariophyceae</taxon>
        <taxon>Bacillariophycidae</taxon>
        <taxon>Bacillariales</taxon>
        <taxon>Bacillariaceae</taxon>
        <taxon>Fragilariopsis</taxon>
    </lineage>
</organism>
<evidence type="ECO:0008006" key="6">
    <source>
        <dbReference type="Google" id="ProtNLM"/>
    </source>
</evidence>
<dbReference type="Pfam" id="PF02037">
    <property type="entry name" value="SAP"/>
    <property type="match status" value="1"/>
</dbReference>
<dbReference type="InterPro" id="IPR003034">
    <property type="entry name" value="SAP_dom"/>
</dbReference>
<sequence length="612" mass="69065">MIGFRGDDFGYYWNGRNTLLLLRTMITILAIIVLDLCQCFSNNQHQLISRSFYSSSTNTHSLYNTAVGRIRCNTNTHNNKGRRRHLSLKGLINHNVNDALPLPTTPNVVPLKVMLFVDGTWLYYSIYERDYERDVIAQKLGKNWKDESTPDWSSLPRVACQALLKDPKSSWSAIMPVGSNTTTTTSPSAAATPAPQTIRPIEVSRVMVYSSMHRDTKQDSFRYKMFSEMSKAGFDINMMETVGKGEKCVDIQLAVDMLYYATVPDAYDVALLLTGDRDFLPAVIRCRQKGRRIGLVSTRSGSLAFEDTPNLKDYDTIFLEDYVNEWIRKKIPEEMRSSSSSSSSSSTSSGRKRSPQDSSSAVTTGKKESSKISPYTLNIVIKNFIEKSGKSKVSSRDVGRHLKELTVDGKTLINEIKAVYGGLYQFLYLSEIYLVEADSRRHAKAFWVSLNGRGDSSDPKHEDEHSLDAEGELNEDEKKFMKSYKQRPEKDKNEVYEFTIKDPDPGFDVVSNLSNATDTILAPINSDDMECKSSSLDYSTLTVVELKAICHEKGLKVAARKKIDLIERIEEHNASEKKHKQEEVKITIGDLKPERRSSELKGCWPLFGSKQG</sequence>
<reference evidence="4 5" key="1">
    <citation type="submission" date="2016-09" db="EMBL/GenBank/DDBJ databases">
        <title>Extensive genetic diversity and differential bi-allelic expression allows diatom success in the polar Southern Ocean.</title>
        <authorList>
            <consortium name="DOE Joint Genome Institute"/>
            <person name="Mock T."/>
            <person name="Otillar R.P."/>
            <person name="Strauss J."/>
            <person name="Dupont C."/>
            <person name="Frickenhaus S."/>
            <person name="Maumus F."/>
            <person name="Mcmullan M."/>
            <person name="Sanges R."/>
            <person name="Schmutz J."/>
            <person name="Toseland A."/>
            <person name="Valas R."/>
            <person name="Veluchamy A."/>
            <person name="Ward B.J."/>
            <person name="Allen A."/>
            <person name="Barry K."/>
            <person name="Falciatore A."/>
            <person name="Ferrante M."/>
            <person name="Fortunato A.E."/>
            <person name="Gloeckner G."/>
            <person name="Gruber A."/>
            <person name="Hipkin R."/>
            <person name="Janech M."/>
            <person name="Kroth P."/>
            <person name="Leese F."/>
            <person name="Lindquist E."/>
            <person name="Lyon B.R."/>
            <person name="Martin J."/>
            <person name="Mayer C."/>
            <person name="Parker M."/>
            <person name="Quesneville H."/>
            <person name="Raymond J."/>
            <person name="Uhlig C."/>
            <person name="Valentin K.U."/>
            <person name="Worden A.Z."/>
            <person name="Armbrust E.V."/>
            <person name="Bowler C."/>
            <person name="Green B."/>
            <person name="Moulton V."/>
            <person name="Van Oosterhout C."/>
            <person name="Grigoriev I."/>
        </authorList>
    </citation>
    <scope>NUCLEOTIDE SEQUENCE [LARGE SCALE GENOMIC DNA]</scope>
    <source>
        <strain evidence="4 5">CCMP1102</strain>
    </source>
</reference>
<dbReference type="InParanoid" id="A0A1E7FL76"/>
<dbReference type="PANTHER" id="PTHR35458">
    <property type="entry name" value="SLR0755 PROTEIN"/>
    <property type="match status" value="1"/>
</dbReference>
<dbReference type="Gene3D" id="3.40.50.1010">
    <property type="entry name" value="5'-nuclease"/>
    <property type="match status" value="1"/>
</dbReference>
<dbReference type="SUPFAM" id="SSF68906">
    <property type="entry name" value="SAP domain"/>
    <property type="match status" value="1"/>
</dbReference>